<name>A0A368EX01_ANCCA</name>
<proteinExistence type="predicted"/>
<sequence length="82" mass="9211">MAAAVTGFVLMGSTASEQKLQCPDCTWYWYMKAGRQTNKNTLIPYAPFMNETKTERAILKKLLNAPKRIVSSFCVTGISFKI</sequence>
<dbReference type="AlphaFoldDB" id="A0A368EX01"/>
<reference evidence="1 2" key="1">
    <citation type="submission" date="2014-10" db="EMBL/GenBank/DDBJ databases">
        <title>Draft genome of the hookworm Ancylostoma caninum.</title>
        <authorList>
            <person name="Mitreva M."/>
        </authorList>
    </citation>
    <scope>NUCLEOTIDE SEQUENCE [LARGE SCALE GENOMIC DNA]</scope>
    <source>
        <strain evidence="1 2">Baltimore</strain>
    </source>
</reference>
<dbReference type="Proteomes" id="UP000252519">
    <property type="component" value="Unassembled WGS sequence"/>
</dbReference>
<keyword evidence="2" id="KW-1185">Reference proteome</keyword>
<gene>
    <name evidence="1" type="ORF">ANCCAN_30027</name>
</gene>
<evidence type="ECO:0000313" key="1">
    <source>
        <dbReference type="EMBL" id="RCN24281.1"/>
    </source>
</evidence>
<dbReference type="EMBL" id="JOJR01021375">
    <property type="protein sequence ID" value="RCN24281.1"/>
    <property type="molecule type" value="Genomic_DNA"/>
</dbReference>
<comment type="caution">
    <text evidence="1">The sequence shown here is derived from an EMBL/GenBank/DDBJ whole genome shotgun (WGS) entry which is preliminary data.</text>
</comment>
<protein>
    <submittedName>
        <fullName evidence="1">Uncharacterized protein</fullName>
    </submittedName>
</protein>
<organism evidence="1 2">
    <name type="scientific">Ancylostoma caninum</name>
    <name type="common">Dog hookworm</name>
    <dbReference type="NCBI Taxonomy" id="29170"/>
    <lineage>
        <taxon>Eukaryota</taxon>
        <taxon>Metazoa</taxon>
        <taxon>Ecdysozoa</taxon>
        <taxon>Nematoda</taxon>
        <taxon>Chromadorea</taxon>
        <taxon>Rhabditida</taxon>
        <taxon>Rhabditina</taxon>
        <taxon>Rhabditomorpha</taxon>
        <taxon>Strongyloidea</taxon>
        <taxon>Ancylostomatidae</taxon>
        <taxon>Ancylostomatinae</taxon>
        <taxon>Ancylostoma</taxon>
    </lineage>
</organism>
<accession>A0A368EX01</accession>
<evidence type="ECO:0000313" key="2">
    <source>
        <dbReference type="Proteomes" id="UP000252519"/>
    </source>
</evidence>